<dbReference type="EMBL" id="PEBV01000001">
    <property type="protein sequence ID" value="PTQ54841.1"/>
    <property type="molecule type" value="Genomic_DNA"/>
</dbReference>
<keyword evidence="6 19" id="KW-0547">Nucleotide-binding</keyword>
<dbReference type="GO" id="GO:0005829">
    <property type="term" value="C:cytosol"/>
    <property type="evidence" value="ECO:0007669"/>
    <property type="project" value="TreeGrafter"/>
</dbReference>
<comment type="similarity">
    <text evidence="13 19">Belongs to the ThiI family.</text>
</comment>
<evidence type="ECO:0000256" key="8">
    <source>
        <dbReference type="ARBA" id="ARBA00022884"/>
    </source>
</evidence>
<comment type="function">
    <text evidence="12 19">Catalyzes the ATP-dependent transfer of a sulfur to tRNA to produce 4-thiouridine in position 8 of tRNAs, which functions as a near-UV photosensor. Also catalyzes the transfer of sulfur to the sulfur carrier protein ThiS, forming ThiS-thiocarboxylate. This is a step in the synthesis of thiazole, in the thiamine biosynthesis pathway. The sulfur is donated as persulfide by IscS.</text>
</comment>
<evidence type="ECO:0000256" key="10">
    <source>
        <dbReference type="ARBA" id="ARBA00050570"/>
    </source>
</evidence>
<gene>
    <name evidence="19" type="primary">thiI</name>
    <name evidence="21" type="ORF">HSCHL_1784</name>
</gene>
<dbReference type="SUPFAM" id="SSF52402">
    <property type="entry name" value="Adenine nucleotide alpha hydrolases-like"/>
    <property type="match status" value="1"/>
</dbReference>
<dbReference type="InterPro" id="IPR004114">
    <property type="entry name" value="THUMP_dom"/>
</dbReference>
<keyword evidence="8 19" id="KW-0694">RNA-binding</keyword>
<dbReference type="CDD" id="cd11716">
    <property type="entry name" value="THUMP_ThiI"/>
    <property type="match status" value="1"/>
</dbReference>
<evidence type="ECO:0000256" key="15">
    <source>
        <dbReference type="ARBA" id="ARBA00071867"/>
    </source>
</evidence>
<dbReference type="GO" id="GO:0005524">
    <property type="term" value="F:ATP binding"/>
    <property type="evidence" value="ECO:0007669"/>
    <property type="project" value="UniProtKB-UniRule"/>
</dbReference>
<evidence type="ECO:0000256" key="5">
    <source>
        <dbReference type="ARBA" id="ARBA00022679"/>
    </source>
</evidence>
<dbReference type="SMART" id="SM00981">
    <property type="entry name" value="THUMP"/>
    <property type="match status" value="1"/>
</dbReference>
<dbReference type="SUPFAM" id="SSF143437">
    <property type="entry name" value="THUMP domain-like"/>
    <property type="match status" value="1"/>
</dbReference>
<organism evidence="21 22">
    <name type="scientific">Hydrogenibacillus schlegelii</name>
    <name type="common">Bacillus schlegelii</name>
    <dbReference type="NCBI Taxonomy" id="1484"/>
    <lineage>
        <taxon>Bacteria</taxon>
        <taxon>Bacillati</taxon>
        <taxon>Bacillota</taxon>
        <taxon>Bacilli</taxon>
        <taxon>Bacillales</taxon>
        <taxon>Bacillales Family X. Incertae Sedis</taxon>
        <taxon>Hydrogenibacillus</taxon>
    </lineage>
</organism>
<dbReference type="Gene3D" id="3.30.2130.30">
    <property type="match status" value="1"/>
</dbReference>
<feature type="domain" description="THUMP" evidence="20">
    <location>
        <begin position="62"/>
        <end position="165"/>
    </location>
</feature>
<reference evidence="21 22" key="1">
    <citation type="submission" date="2017-08" db="EMBL/GenBank/DDBJ databases">
        <title>Burning lignite coal seam in the remote Altai Mountains harbors a hydrogen-driven thermophilic microbial community.</title>
        <authorList>
            <person name="Kadnikov V.V."/>
            <person name="Mardanov A.V."/>
            <person name="Ivasenko D."/>
            <person name="Beletsky A.V."/>
            <person name="Karnachuk O.V."/>
            <person name="Ravin N.V."/>
        </authorList>
    </citation>
    <scope>NUCLEOTIDE SEQUENCE [LARGE SCALE GENOMIC DNA]</scope>
    <source>
        <strain evidence="21">AL33</strain>
    </source>
</reference>
<dbReference type="Proteomes" id="UP000244180">
    <property type="component" value="Unassembled WGS sequence"/>
</dbReference>
<feature type="binding site" evidence="19">
    <location>
        <position position="296"/>
    </location>
    <ligand>
        <name>ATP</name>
        <dbReference type="ChEBI" id="CHEBI:30616"/>
    </ligand>
</feature>
<proteinExistence type="inferred from homology"/>
<evidence type="ECO:0000256" key="16">
    <source>
        <dbReference type="ARBA" id="ARBA00075337"/>
    </source>
</evidence>
<comment type="pathway">
    <text evidence="2 19">Cofactor biosynthesis; thiamine diphosphate biosynthesis.</text>
</comment>
<dbReference type="EC" id="2.8.1.4" evidence="14 19"/>
<dbReference type="InterPro" id="IPR049961">
    <property type="entry name" value="ThiI_N"/>
</dbReference>
<dbReference type="HAMAP" id="MF_00021">
    <property type="entry name" value="ThiI"/>
    <property type="match status" value="1"/>
</dbReference>
<dbReference type="Pfam" id="PF02568">
    <property type="entry name" value="ThiI"/>
    <property type="match status" value="1"/>
</dbReference>
<dbReference type="NCBIfam" id="TIGR00342">
    <property type="entry name" value="tRNA uracil 4-sulfurtransferase ThiI"/>
    <property type="match status" value="1"/>
</dbReference>
<dbReference type="AlphaFoldDB" id="A0A2T5GF79"/>
<evidence type="ECO:0000313" key="22">
    <source>
        <dbReference type="Proteomes" id="UP000244180"/>
    </source>
</evidence>
<dbReference type="InterPro" id="IPR003720">
    <property type="entry name" value="tRNA_STrfase"/>
</dbReference>
<dbReference type="Pfam" id="PF22025">
    <property type="entry name" value="ThiI_fer"/>
    <property type="match status" value="1"/>
</dbReference>
<dbReference type="GO" id="GO:0009229">
    <property type="term" value="P:thiamine diphosphate biosynthetic process"/>
    <property type="evidence" value="ECO:0007669"/>
    <property type="project" value="UniProtKB-UniRule"/>
</dbReference>
<evidence type="ECO:0000259" key="20">
    <source>
        <dbReference type="PROSITE" id="PS51165"/>
    </source>
</evidence>
<evidence type="ECO:0000256" key="14">
    <source>
        <dbReference type="ARBA" id="ARBA00066827"/>
    </source>
</evidence>
<dbReference type="Pfam" id="PF02926">
    <property type="entry name" value="THUMP"/>
    <property type="match status" value="1"/>
</dbReference>
<dbReference type="CDD" id="cd01712">
    <property type="entry name" value="PPase_ThiI"/>
    <property type="match status" value="1"/>
</dbReference>
<feature type="binding site" evidence="19">
    <location>
        <begin position="208"/>
        <end position="209"/>
    </location>
    <ligand>
        <name>ATP</name>
        <dbReference type="ChEBI" id="CHEBI:30616"/>
    </ligand>
</feature>
<dbReference type="GO" id="GO:0009228">
    <property type="term" value="P:thiamine biosynthetic process"/>
    <property type="evidence" value="ECO:0007669"/>
    <property type="project" value="UniProtKB-KW"/>
</dbReference>
<evidence type="ECO:0000256" key="11">
    <source>
        <dbReference type="ARBA" id="ARBA00052330"/>
    </source>
</evidence>
<evidence type="ECO:0000256" key="13">
    <source>
        <dbReference type="ARBA" id="ARBA00061472"/>
    </source>
</evidence>
<dbReference type="InterPro" id="IPR020536">
    <property type="entry name" value="ThiI_AANH"/>
</dbReference>
<keyword evidence="4 19" id="KW-0820">tRNA-binding</keyword>
<comment type="caution">
    <text evidence="21">The sequence shown here is derived from an EMBL/GenBank/DDBJ whole genome shotgun (WGS) entry which is preliminary data.</text>
</comment>
<evidence type="ECO:0000256" key="4">
    <source>
        <dbReference type="ARBA" id="ARBA00022555"/>
    </source>
</evidence>
<name>A0A2T5GF79_HYDSH</name>
<dbReference type="InterPro" id="IPR014729">
    <property type="entry name" value="Rossmann-like_a/b/a_fold"/>
</dbReference>
<feature type="binding site" evidence="19">
    <location>
        <begin position="183"/>
        <end position="184"/>
    </location>
    <ligand>
        <name>ATP</name>
        <dbReference type="ChEBI" id="CHEBI:30616"/>
    </ligand>
</feature>
<evidence type="ECO:0000256" key="17">
    <source>
        <dbReference type="ARBA" id="ARBA00077849"/>
    </source>
</evidence>
<dbReference type="GO" id="GO:0000049">
    <property type="term" value="F:tRNA binding"/>
    <property type="evidence" value="ECO:0007669"/>
    <property type="project" value="UniProtKB-UniRule"/>
</dbReference>
<keyword evidence="3 19" id="KW-0963">Cytoplasm</keyword>
<sequence>MIDVYTTVLIRFGELALKGKNRADFEARLIQDIKRRLKAFPELAFWRTHGRLYIELGGTPYEAVAEPLQRIFGLISFSPAIRVPLELEAIQAAALRLVEAARPKTFKVSARRTARAFPVPTPELMKRVGAYVLKRVPGLKVDVHAPEQEVMVEVRQEGAFVYDRVVPGAGGFPVGTSGKVVLLLSGGIDSPVAGWYIMRKGVEVEAVYYHSPPYTSERAKLKVAELARLLSLWSGRVRLRVVPFTEIQEALKASVPEPLLTTFMRRYMMRIAERIADEVGALALATGESLGQVASQTLENLHVIAAATRLPVLRPLIGLDKTEIIALARKIGTYETSILPYEDCCTVFTPAHPQTKPKLAKVEAIEARAGLDREGMIGRALQGTEVLELSPETPPARFEAELELYL</sequence>
<dbReference type="PROSITE" id="PS51165">
    <property type="entry name" value="THUMP"/>
    <property type="match status" value="1"/>
</dbReference>
<accession>A0A2T5GF79</accession>
<protein>
    <recommendedName>
        <fullName evidence="15 19">Probable tRNA sulfurtransferase</fullName>
        <ecNumber evidence="14 19">2.8.1.4</ecNumber>
    </recommendedName>
    <alternativeName>
        <fullName evidence="16 19">Sulfur carrier protein ThiS sulfurtransferase</fullName>
    </alternativeName>
    <alternativeName>
        <fullName evidence="17 19">Thiamine biosynthesis protein ThiI</fullName>
    </alternativeName>
    <alternativeName>
        <fullName evidence="18 19">tRNA 4-thiouridine synthase</fullName>
    </alternativeName>
</protein>
<dbReference type="GO" id="GO:0004810">
    <property type="term" value="F:CCA tRNA nucleotidyltransferase activity"/>
    <property type="evidence" value="ECO:0007669"/>
    <property type="project" value="InterPro"/>
</dbReference>
<evidence type="ECO:0000256" key="9">
    <source>
        <dbReference type="ARBA" id="ARBA00022977"/>
    </source>
</evidence>
<dbReference type="GO" id="GO:0140741">
    <property type="term" value="F:tRNA-uracil-4 sulfurtransferase activity"/>
    <property type="evidence" value="ECO:0007669"/>
    <property type="project" value="UniProtKB-EC"/>
</dbReference>
<dbReference type="GO" id="GO:0052837">
    <property type="term" value="P:thiazole biosynthetic process"/>
    <property type="evidence" value="ECO:0007669"/>
    <property type="project" value="TreeGrafter"/>
</dbReference>
<comment type="catalytic activity">
    <reaction evidence="11 19">
        <text>[ThiS sulfur-carrier protein]-C-terminal Gly-Gly-AMP + S-sulfanyl-L-cysteinyl-[cysteine desulfurase] + AH2 = [ThiS sulfur-carrier protein]-C-terminal-Gly-aminoethanethioate + L-cysteinyl-[cysteine desulfurase] + A + AMP + 2 H(+)</text>
        <dbReference type="Rhea" id="RHEA:43340"/>
        <dbReference type="Rhea" id="RHEA-COMP:12157"/>
        <dbReference type="Rhea" id="RHEA-COMP:12158"/>
        <dbReference type="Rhea" id="RHEA-COMP:12910"/>
        <dbReference type="Rhea" id="RHEA-COMP:19908"/>
        <dbReference type="ChEBI" id="CHEBI:13193"/>
        <dbReference type="ChEBI" id="CHEBI:15378"/>
        <dbReference type="ChEBI" id="CHEBI:17499"/>
        <dbReference type="ChEBI" id="CHEBI:29950"/>
        <dbReference type="ChEBI" id="CHEBI:61963"/>
        <dbReference type="ChEBI" id="CHEBI:90618"/>
        <dbReference type="ChEBI" id="CHEBI:232372"/>
        <dbReference type="ChEBI" id="CHEBI:456215"/>
    </reaction>
</comment>
<keyword evidence="9 19" id="KW-0784">Thiamine biosynthesis</keyword>
<comment type="catalytic activity">
    <reaction evidence="10 19">
        <text>[ThiI sulfur-carrier protein]-S-sulfanyl-L-cysteine + a uridine in tRNA + 2 reduced [2Fe-2S]-[ferredoxin] + ATP + H(+) = [ThiI sulfur-carrier protein]-L-cysteine + a 4-thiouridine in tRNA + 2 oxidized [2Fe-2S]-[ferredoxin] + AMP + diphosphate</text>
        <dbReference type="Rhea" id="RHEA:24176"/>
        <dbReference type="Rhea" id="RHEA-COMP:10000"/>
        <dbReference type="Rhea" id="RHEA-COMP:10001"/>
        <dbReference type="Rhea" id="RHEA-COMP:13337"/>
        <dbReference type="Rhea" id="RHEA-COMP:13338"/>
        <dbReference type="Rhea" id="RHEA-COMP:13339"/>
        <dbReference type="Rhea" id="RHEA-COMP:13340"/>
        <dbReference type="ChEBI" id="CHEBI:15378"/>
        <dbReference type="ChEBI" id="CHEBI:29950"/>
        <dbReference type="ChEBI" id="CHEBI:30616"/>
        <dbReference type="ChEBI" id="CHEBI:33019"/>
        <dbReference type="ChEBI" id="CHEBI:33737"/>
        <dbReference type="ChEBI" id="CHEBI:33738"/>
        <dbReference type="ChEBI" id="CHEBI:61963"/>
        <dbReference type="ChEBI" id="CHEBI:65315"/>
        <dbReference type="ChEBI" id="CHEBI:136798"/>
        <dbReference type="ChEBI" id="CHEBI:456215"/>
        <dbReference type="EC" id="2.8.1.4"/>
    </reaction>
</comment>
<evidence type="ECO:0000256" key="1">
    <source>
        <dbReference type="ARBA" id="ARBA00004496"/>
    </source>
</evidence>
<evidence type="ECO:0000256" key="19">
    <source>
        <dbReference type="HAMAP-Rule" id="MF_00021"/>
    </source>
</evidence>
<keyword evidence="7 19" id="KW-0067">ATP-binding</keyword>
<keyword evidence="5 19" id="KW-0808">Transferase</keyword>
<evidence type="ECO:0000256" key="3">
    <source>
        <dbReference type="ARBA" id="ARBA00022490"/>
    </source>
</evidence>
<evidence type="ECO:0000256" key="7">
    <source>
        <dbReference type="ARBA" id="ARBA00022840"/>
    </source>
</evidence>
<evidence type="ECO:0000313" key="21">
    <source>
        <dbReference type="EMBL" id="PTQ54841.1"/>
    </source>
</evidence>
<dbReference type="FunFam" id="3.40.50.620:FF:000053">
    <property type="entry name" value="Probable tRNA sulfurtransferase"/>
    <property type="match status" value="1"/>
</dbReference>
<dbReference type="InterPro" id="IPR049962">
    <property type="entry name" value="THUMP_ThiI"/>
</dbReference>
<dbReference type="Gene3D" id="3.40.50.620">
    <property type="entry name" value="HUPs"/>
    <property type="match status" value="1"/>
</dbReference>
<evidence type="ECO:0000256" key="12">
    <source>
        <dbReference type="ARBA" id="ARBA00058382"/>
    </source>
</evidence>
<feature type="binding site" evidence="19">
    <location>
        <position position="287"/>
    </location>
    <ligand>
        <name>ATP</name>
        <dbReference type="ChEBI" id="CHEBI:30616"/>
    </ligand>
</feature>
<dbReference type="RefSeq" id="WP_272999343.1">
    <property type="nucleotide sequence ID" value="NZ_PEBV01000001.1"/>
</dbReference>
<evidence type="ECO:0000256" key="18">
    <source>
        <dbReference type="ARBA" id="ARBA00080570"/>
    </source>
</evidence>
<evidence type="ECO:0000256" key="2">
    <source>
        <dbReference type="ARBA" id="ARBA00004948"/>
    </source>
</evidence>
<dbReference type="UniPathway" id="UPA00060"/>
<dbReference type="InterPro" id="IPR054173">
    <property type="entry name" value="ThiI_fer"/>
</dbReference>
<comment type="subcellular location">
    <subcellularLocation>
        <location evidence="1 19">Cytoplasm</location>
    </subcellularLocation>
</comment>
<dbReference type="PANTHER" id="PTHR43209">
    <property type="entry name" value="TRNA SULFURTRANSFERASE"/>
    <property type="match status" value="1"/>
</dbReference>
<dbReference type="PANTHER" id="PTHR43209:SF1">
    <property type="entry name" value="TRNA SULFURTRANSFERASE"/>
    <property type="match status" value="1"/>
</dbReference>
<feature type="binding site" evidence="19">
    <location>
        <position position="265"/>
    </location>
    <ligand>
        <name>ATP</name>
        <dbReference type="ChEBI" id="CHEBI:30616"/>
    </ligand>
</feature>
<dbReference type="GO" id="GO:0002937">
    <property type="term" value="P:tRNA 4-thiouridine biosynthesis"/>
    <property type="evidence" value="ECO:0007669"/>
    <property type="project" value="TreeGrafter"/>
</dbReference>
<dbReference type="InterPro" id="IPR050102">
    <property type="entry name" value="tRNA_sulfurtransferase_ThiI"/>
</dbReference>
<evidence type="ECO:0000256" key="6">
    <source>
        <dbReference type="ARBA" id="ARBA00022741"/>
    </source>
</evidence>